<keyword evidence="2" id="KW-0732">Signal</keyword>
<dbReference type="EMBL" id="CBTN010000045">
    <property type="protein sequence ID" value="CDH57318.1"/>
    <property type="molecule type" value="Genomic_DNA"/>
</dbReference>
<reference evidence="3" key="1">
    <citation type="submission" date="2013-08" db="EMBL/GenBank/DDBJ databases">
        <title>Gene expansion shapes genome architecture in the human pathogen Lichtheimia corymbifera: an evolutionary genomics analysis in the ancient terrestrial Mucorales (Mucoromycotina).</title>
        <authorList>
            <person name="Schwartze V.U."/>
            <person name="Winter S."/>
            <person name="Shelest E."/>
            <person name="Marcet-Houben M."/>
            <person name="Horn F."/>
            <person name="Wehner S."/>
            <person name="Hoffmann K."/>
            <person name="Riege K."/>
            <person name="Sammeth M."/>
            <person name="Nowrousian M."/>
            <person name="Valiante V."/>
            <person name="Linde J."/>
            <person name="Jacobsen I.D."/>
            <person name="Marz M."/>
            <person name="Brakhage A.A."/>
            <person name="Gabaldon T."/>
            <person name="Bocker S."/>
            <person name="Voigt K."/>
        </authorList>
    </citation>
    <scope>NUCLEOTIDE SEQUENCE [LARGE SCALE GENOMIC DNA]</scope>
    <source>
        <strain evidence="3">FSU 9682</strain>
    </source>
</reference>
<keyword evidence="1" id="KW-1133">Transmembrane helix</keyword>
<evidence type="ECO:0000313" key="4">
    <source>
        <dbReference type="Proteomes" id="UP000027586"/>
    </source>
</evidence>
<evidence type="ECO:0000256" key="2">
    <source>
        <dbReference type="SAM" id="SignalP"/>
    </source>
</evidence>
<feature type="transmembrane region" description="Helical" evidence="1">
    <location>
        <begin position="181"/>
        <end position="200"/>
    </location>
</feature>
<dbReference type="OrthoDB" id="2261774at2759"/>
<organism evidence="3 4">
    <name type="scientific">Lichtheimia corymbifera JMRC:FSU:9682</name>
    <dbReference type="NCBI Taxonomy" id="1263082"/>
    <lineage>
        <taxon>Eukaryota</taxon>
        <taxon>Fungi</taxon>
        <taxon>Fungi incertae sedis</taxon>
        <taxon>Mucoromycota</taxon>
        <taxon>Mucoromycotina</taxon>
        <taxon>Mucoromycetes</taxon>
        <taxon>Mucorales</taxon>
        <taxon>Lichtheimiaceae</taxon>
        <taxon>Lichtheimia</taxon>
    </lineage>
</organism>
<sequence>MMLLVLIAVAAASATRAAAMEQHCLDPVDCPFYPVHSCFATERGLICQNRNMGGFELNPNPVETFVYSPYRTEDDTGEPCITIPLSDELYSYVDYRGPEVIDQGDLDLIGNCSRLSYCDPKTRTCQPKRNVGSSCRHNMECFFGMDVLPGHCANHSVCAVREDLPPYYGAGLHQWKLGDQWKSAALAVVATGAVVVFLVVGRQQVGRLFKALRHLIQQWRQQPPTVPGLNWVYKRFNTSNRDDGAYYPLQQTTIVDEQPPAYRE</sequence>
<dbReference type="VEuPathDB" id="FungiDB:LCOR_08273.1"/>
<dbReference type="AlphaFoldDB" id="A0A068S4L1"/>
<protein>
    <submittedName>
        <fullName evidence="3">Uncharacterized protein</fullName>
    </submittedName>
</protein>
<evidence type="ECO:0000256" key="1">
    <source>
        <dbReference type="SAM" id="Phobius"/>
    </source>
</evidence>
<comment type="caution">
    <text evidence="3">The sequence shown here is derived from an EMBL/GenBank/DDBJ whole genome shotgun (WGS) entry which is preliminary data.</text>
</comment>
<keyword evidence="1" id="KW-0472">Membrane</keyword>
<dbReference type="Proteomes" id="UP000027586">
    <property type="component" value="Unassembled WGS sequence"/>
</dbReference>
<feature type="signal peptide" evidence="2">
    <location>
        <begin position="1"/>
        <end position="17"/>
    </location>
</feature>
<name>A0A068S4L1_9FUNG</name>
<keyword evidence="1" id="KW-0812">Transmembrane</keyword>
<gene>
    <name evidence="3" type="ORF">LCOR_08273.1</name>
</gene>
<accession>A0A068S4L1</accession>
<proteinExistence type="predicted"/>
<keyword evidence="4" id="KW-1185">Reference proteome</keyword>
<evidence type="ECO:0000313" key="3">
    <source>
        <dbReference type="EMBL" id="CDH57318.1"/>
    </source>
</evidence>
<feature type="chain" id="PRO_5001652913" evidence="2">
    <location>
        <begin position="18"/>
        <end position="264"/>
    </location>
</feature>